<dbReference type="Proteomes" id="UP001197093">
    <property type="component" value="Unassembled WGS sequence"/>
</dbReference>
<keyword evidence="3" id="KW-1185">Reference proteome</keyword>
<sequence length="475" mass="53816">MADVSIADSTPESRRSREEEEWPDIDVDSDTSEGAEAIRRADAAFEASIERSLQRQREQEPGSGSIPKELYVKARDHQDQLTQEERQLLLTRGDVAGKALACPDSLTTDEIHDLLFWPPPDVLRANVQQATGGALSTAGELFAKAKHALGRGQFDTEVNDEECQLLERAFHPKDDPTYLMGRMMGLLGSPGYGAAWTLMSNRVGMDGAVMQAASTRFNPILRALRDEPPPVRQQKAELMHSMESNRQQFLSGNVTEEEFLTRDRELTGSFRSLTAHLYPPAPPPRWPGAVQWPGPPRPIPRPSSDDEFGYGPWPKTFDRRGAFTIFRDETDLRGLDVQPGWHFLPEEQKKSYRVRAEASRRAAWAEFESTLANTPPSTRMENYLWFGTLTKKGIERRLTLKEIITGFEMFRDEQPEGTGLAYQEVVARWEALTKKQREAYDERAWAIHREAYAALPPDYLKTLCRERGDPGPWES</sequence>
<comment type="caution">
    <text evidence="2">The sequence shown here is derived from an EMBL/GenBank/DDBJ whole genome shotgun (WGS) entry which is preliminary data.</text>
</comment>
<dbReference type="EMBL" id="JAHCVI010000001">
    <property type="protein sequence ID" value="KAG7294513.1"/>
    <property type="molecule type" value="Genomic_DNA"/>
</dbReference>
<proteinExistence type="predicted"/>
<evidence type="ECO:0000313" key="2">
    <source>
        <dbReference type="EMBL" id="KAG7294513.1"/>
    </source>
</evidence>
<accession>A0AAD4I6T2</accession>
<feature type="region of interest" description="Disordered" evidence="1">
    <location>
        <begin position="49"/>
        <end position="71"/>
    </location>
</feature>
<gene>
    <name evidence="2" type="ORF">NEMBOFW57_004588</name>
</gene>
<evidence type="ECO:0000313" key="3">
    <source>
        <dbReference type="Proteomes" id="UP001197093"/>
    </source>
</evidence>
<protein>
    <submittedName>
        <fullName evidence="2">Uncharacterized protein</fullName>
    </submittedName>
</protein>
<feature type="region of interest" description="Disordered" evidence="1">
    <location>
        <begin position="1"/>
        <end position="36"/>
    </location>
</feature>
<feature type="compositionally biased region" description="Basic and acidic residues" evidence="1">
    <location>
        <begin position="49"/>
        <end position="60"/>
    </location>
</feature>
<evidence type="ECO:0000256" key="1">
    <source>
        <dbReference type="SAM" id="MobiDB-lite"/>
    </source>
</evidence>
<name>A0AAD4I6T2_9PEZI</name>
<feature type="compositionally biased region" description="Acidic residues" evidence="1">
    <location>
        <begin position="19"/>
        <end position="33"/>
    </location>
</feature>
<reference evidence="2" key="1">
    <citation type="submission" date="2023-02" db="EMBL/GenBank/DDBJ databases">
        <authorList>
            <person name="Palmer J.M."/>
        </authorList>
    </citation>
    <scope>NUCLEOTIDE SEQUENCE</scope>
    <source>
        <strain evidence="2">FW57</strain>
    </source>
</reference>
<organism evidence="2 3">
    <name type="scientific">Staphylotrichum longicolle</name>
    <dbReference type="NCBI Taxonomy" id="669026"/>
    <lineage>
        <taxon>Eukaryota</taxon>
        <taxon>Fungi</taxon>
        <taxon>Dikarya</taxon>
        <taxon>Ascomycota</taxon>
        <taxon>Pezizomycotina</taxon>
        <taxon>Sordariomycetes</taxon>
        <taxon>Sordariomycetidae</taxon>
        <taxon>Sordariales</taxon>
        <taxon>Chaetomiaceae</taxon>
        <taxon>Staphylotrichum</taxon>
    </lineage>
</organism>
<dbReference type="AlphaFoldDB" id="A0AAD4I6T2"/>